<dbReference type="OrthoDB" id="5959877at2759"/>
<keyword evidence="2" id="KW-1133">Transmembrane helix</keyword>
<dbReference type="Pfam" id="PF05960">
    <property type="entry name" value="DUF885"/>
    <property type="match status" value="3"/>
</dbReference>
<accession>A0A3M6UE65</accession>
<gene>
    <name evidence="3" type="ORF">pdam_00004751</name>
</gene>
<sequence>MLEIVHHKEVYVYLHFVCTTRGFRISIMEMNKSSETVFSDEKDVKSAASGFSAGRIVSIVILAVGLIFLLAGIVLIVLAVNNDKKATGQRDQNNCEFSREANRVGLGEFLSRVKATYYKLHPYDVHRDPEVKTETIKAEYSAYDPTPYMIKKRTDTALALLKEINDKKINEDTLKPRERKALAQVKHFLQHIFGQPYDVNYYNGDWMMGPNSFCWQEICFHGYAVNMSLGKHHKPQNSFDVELIERKLKTHKAGILQFIENMKMGVRKGMVRSVEECEAGINTIKRYYLNVSLYNATGVLRAWFVQPLMNPDYYSNITENTDNKWKAAHGGKNVKETIKEYLVTYLGEPLEQMLRYVEEEHIRHCVPSNVSSGLAGLPLKYVWFDGKENTSQPTDPFLPTGEPLNGSLAYSKIMSYFTTNNMTVIEVHELGKKQLDLLYPMVVDVAKLVTEINDTSTAISEFRDILTSSDSYFNADPFPKNESDKEAHKKCSDIEGAKKHCPTRWATLELWMAESRKVMSLLAPKTIPLFHFTGDYATTPSCPVDMQPDLNPSSGAQSYRRAGPNCARSAKYNLPFFLENMGPRFSEWSVNAHEATPGHHTQVQGNAEHFRDICGGAIGWLDSVTYYTAFTEGWALYAENPLIAQDTDAYKTEPMQRFGMLKWQVWRAIRLIVDTGLHYVGFSRNEALEYFRKYAWDDTDLAQKEVTRYQSNPGQATAYMIGQLEIEKARKYTKDNLGEKFNLRDFHYQVLAQGSSPLAYLSDHIEKYVACVMGKTKEGCDVILRPPKKRNGKKTADAPPIRKGRRSCGNFFHLRPPIVTFVSQVLLFVSQFICGEVSESYNGNKLFELIVPENLAIPVILESNFTIMQQTKSTEMMVSDEKSVTFGRQGPSRERIITIMILAVATIIFIVGIALIAIAAKEKGEDDGTSGTNAAAAAPSDKSAKCDYSEEAKRVGLGEFLDEVKSSYYKLHPYVVYDDPDVTPERIKKEYVAYDPTPSLIKIRTDTSLNLLKEINKKDINKAALKPREKKVVAQVKHYLQHVFGQPFDVNYYAGDWMMGPNKRCWQEICNIGRAVQNGLGRYFKPNDASDVELIETKLRTFNAGILQYIENMKMGIRKGMVRSKEACEVGFKALRSKYMKVYLNNETGVLQESFVQPLLNPNFYSGITTETDSEWQKGHNGKNVSDSVKGYLVDYLGKPLVHLLRYIKDEHIRHCVPGNVSSGWATLPLKHVWLDGKENKSWSTNQYLSDDKQLNGSLAYTTILSYFTTNDMTPMEVTELGKKLLNLYYPMVLEVAREVTGEANNDTAKQEFKKLLNDTSKFAFNTKPIPKNESDEEAERKCSDIKGAKEHCPTRWAAVQAWMDEIRKVMSLLTPKTVPMFHFTGDKATTPTCPIDVQPNFDPAMTFQSYHSSDSNCTKSATFKIPFFSLFPTYEEWSVDAHEAMPGHHLQVQGHLEHFLDSCGGAIAWLDGRTSYTGFKEGWALYAEYPLIGRDTDMYVDEPMQKYGMLKWLVWRSIRLIVDPGLNYFGMKRDEVLDYFKNYAWAESPFVLSEAVRYESIPGQATSYMVGQGIILEARQYAEKELGDKFDLRDFHYQILSQGSSPLGYLTDHVKEYVACVKNQAREGCDVIMNPPKKKLGIMELNKSSEMIFSDQRSIKFEGRDSKFRIVSLVLLAVGVIFLVVGIVLTVIALKEKDEKTHDSNIAKRETSLPGGCDGSEEAKRIGLDEFLSRVQATYYELHPYDVFQDPDVKTETVKAEYVAYDPTPAVIKTRTDKSLALLKEITDKKINEDALKSRERKAIAQVKHYLQHIFGQPYDVNYYAGDWMLGPNLFCWQAICYHGYGVYQGLGSYHKPFNASDVELIEKKLKTHKAGILQYIENMKIGVRRGMVRSVEECKAGIDSIELVYSGISLHNATGVLNEWFVQPLLDPLYYSNITEETDKKWKAEHKGKNVSETVKEYLVKYLGEPLEQMLRYIEKEHFRHCVPSNVSSGLASLPLKYVWIDGKENKSWPTEPNLPTGEPLNGSLAYSKIMSYFTTNKITPMEVHELGKKQLDILYPMVVDVAKEVTGEKDNQTAVTKFRERLNSSEFYFNSEQFPKNESDKEAYRKCSDIEGAKKYCPKRWAALQLWFAEARKVMSFIEPKTIPLFYFNGDKATTPTCPVDLIPDLNPSSGTQSYYSSTPDCERSAKYRIPFFLENFGPRYHEWSVNAHEARPGHHTQVQGHIEHFQDSCGGVISWLDSITYYTAFSEGWALYAENPLIAQDTDTYENEPLQKYGMLKWQVWRALRLIVDTGLHYVGLSRDDALEYFNKYAWDDTDLAKKEVTRYQSDPGQATAYMIGQLEIARLRNYCKDALGDNFRLPEFHYQVLSQGSSPLAYLSDHVKKYVACVKDKGKEGCDFILNPPKKSMDESKDTKKSGLHREKILRPFPHYLRSR</sequence>
<feature type="transmembrane region" description="Helical" evidence="2">
    <location>
        <begin position="56"/>
        <end position="80"/>
    </location>
</feature>
<dbReference type="PANTHER" id="PTHR33361:SF2">
    <property type="entry name" value="DUF885 DOMAIN-CONTAINING PROTEIN"/>
    <property type="match status" value="1"/>
</dbReference>
<keyword evidence="4" id="KW-1185">Reference proteome</keyword>
<feature type="compositionally biased region" description="Basic and acidic residues" evidence="1">
    <location>
        <begin position="2412"/>
        <end position="2431"/>
    </location>
</feature>
<keyword evidence="2" id="KW-0472">Membrane</keyword>
<dbReference type="EMBL" id="RCHS01001705">
    <property type="protein sequence ID" value="RMX51961.1"/>
    <property type="molecule type" value="Genomic_DNA"/>
</dbReference>
<evidence type="ECO:0000256" key="1">
    <source>
        <dbReference type="SAM" id="MobiDB-lite"/>
    </source>
</evidence>
<dbReference type="PANTHER" id="PTHR33361">
    <property type="entry name" value="GLR0591 PROTEIN"/>
    <property type="match status" value="1"/>
</dbReference>
<feature type="transmembrane region" description="Helical" evidence="2">
    <location>
        <begin position="1671"/>
        <end position="1695"/>
    </location>
</feature>
<evidence type="ECO:0000313" key="4">
    <source>
        <dbReference type="Proteomes" id="UP000275408"/>
    </source>
</evidence>
<evidence type="ECO:0000313" key="3">
    <source>
        <dbReference type="EMBL" id="RMX51961.1"/>
    </source>
</evidence>
<protein>
    <submittedName>
        <fullName evidence="3">Uncharacterized protein</fullName>
    </submittedName>
</protein>
<proteinExistence type="predicted"/>
<evidence type="ECO:0000256" key="2">
    <source>
        <dbReference type="SAM" id="Phobius"/>
    </source>
</evidence>
<keyword evidence="2" id="KW-0812">Transmembrane</keyword>
<name>A0A3M6UE65_POCDA</name>
<comment type="caution">
    <text evidence="3">The sequence shown here is derived from an EMBL/GenBank/DDBJ whole genome shotgun (WGS) entry which is preliminary data.</text>
</comment>
<feature type="region of interest" description="Disordered" evidence="1">
    <location>
        <begin position="2410"/>
        <end position="2441"/>
    </location>
</feature>
<reference evidence="3 4" key="1">
    <citation type="journal article" date="2018" name="Sci. Rep.">
        <title>Comparative analysis of the Pocillopora damicornis genome highlights role of immune system in coral evolution.</title>
        <authorList>
            <person name="Cunning R."/>
            <person name="Bay R.A."/>
            <person name="Gillette P."/>
            <person name="Baker A.C."/>
            <person name="Traylor-Knowles N."/>
        </authorList>
    </citation>
    <scope>NUCLEOTIDE SEQUENCE [LARGE SCALE GENOMIC DNA]</scope>
    <source>
        <strain evidence="3">RSMAS</strain>
        <tissue evidence="3">Whole animal</tissue>
    </source>
</reference>
<organism evidence="3 4">
    <name type="scientific">Pocillopora damicornis</name>
    <name type="common">Cauliflower coral</name>
    <name type="synonym">Millepora damicornis</name>
    <dbReference type="NCBI Taxonomy" id="46731"/>
    <lineage>
        <taxon>Eukaryota</taxon>
        <taxon>Metazoa</taxon>
        <taxon>Cnidaria</taxon>
        <taxon>Anthozoa</taxon>
        <taxon>Hexacorallia</taxon>
        <taxon>Scleractinia</taxon>
        <taxon>Astrocoeniina</taxon>
        <taxon>Pocilloporidae</taxon>
        <taxon>Pocillopora</taxon>
    </lineage>
</organism>
<feature type="transmembrane region" description="Helical" evidence="2">
    <location>
        <begin position="896"/>
        <end position="920"/>
    </location>
</feature>
<dbReference type="InterPro" id="IPR010281">
    <property type="entry name" value="DUF885"/>
</dbReference>
<dbReference type="Proteomes" id="UP000275408">
    <property type="component" value="Unassembled WGS sequence"/>
</dbReference>